<feature type="signal peptide" evidence="2">
    <location>
        <begin position="1"/>
        <end position="17"/>
    </location>
</feature>
<reference evidence="3" key="1">
    <citation type="submission" date="2021-03" db="EMBL/GenBank/DDBJ databases">
        <title>Chromosome level genome of the anhydrobiotic midge Polypedilum vanderplanki.</title>
        <authorList>
            <person name="Yoshida Y."/>
            <person name="Kikawada T."/>
            <person name="Gusev O."/>
        </authorList>
    </citation>
    <scope>NUCLEOTIDE SEQUENCE</scope>
    <source>
        <strain evidence="3">NIAS01</strain>
        <tissue evidence="3">Whole body or cell culture</tissue>
    </source>
</reference>
<keyword evidence="4" id="KW-1185">Reference proteome</keyword>
<organism evidence="3 4">
    <name type="scientific">Polypedilum vanderplanki</name>
    <name type="common">Sleeping chironomid midge</name>
    <dbReference type="NCBI Taxonomy" id="319348"/>
    <lineage>
        <taxon>Eukaryota</taxon>
        <taxon>Metazoa</taxon>
        <taxon>Ecdysozoa</taxon>
        <taxon>Arthropoda</taxon>
        <taxon>Hexapoda</taxon>
        <taxon>Insecta</taxon>
        <taxon>Pterygota</taxon>
        <taxon>Neoptera</taxon>
        <taxon>Endopterygota</taxon>
        <taxon>Diptera</taxon>
        <taxon>Nematocera</taxon>
        <taxon>Chironomoidea</taxon>
        <taxon>Chironomidae</taxon>
        <taxon>Chironominae</taxon>
        <taxon>Polypedilum</taxon>
        <taxon>Polypedilum</taxon>
    </lineage>
</organism>
<dbReference type="Proteomes" id="UP001107558">
    <property type="component" value="Chromosome 1"/>
</dbReference>
<proteinExistence type="predicted"/>
<evidence type="ECO:0000256" key="1">
    <source>
        <dbReference type="SAM" id="MobiDB-lite"/>
    </source>
</evidence>
<name>A0A9J6CI56_POLVA</name>
<evidence type="ECO:0000256" key="2">
    <source>
        <dbReference type="SAM" id="SignalP"/>
    </source>
</evidence>
<feature type="region of interest" description="Disordered" evidence="1">
    <location>
        <begin position="217"/>
        <end position="236"/>
    </location>
</feature>
<dbReference type="AlphaFoldDB" id="A0A9J6CI56"/>
<dbReference type="EMBL" id="JADBJN010000001">
    <property type="protein sequence ID" value="KAG5681552.1"/>
    <property type="molecule type" value="Genomic_DNA"/>
</dbReference>
<protein>
    <submittedName>
        <fullName evidence="3">Uncharacterized protein</fullName>
    </submittedName>
</protein>
<evidence type="ECO:0000313" key="4">
    <source>
        <dbReference type="Proteomes" id="UP001107558"/>
    </source>
</evidence>
<dbReference type="OrthoDB" id="10628131at2759"/>
<gene>
    <name evidence="3" type="ORF">PVAND_010972</name>
</gene>
<comment type="caution">
    <text evidence="3">The sequence shown here is derived from an EMBL/GenBank/DDBJ whole genome shotgun (WGS) entry which is preliminary data.</text>
</comment>
<accession>A0A9J6CI56</accession>
<feature type="chain" id="PRO_5039912028" evidence="2">
    <location>
        <begin position="18"/>
        <end position="265"/>
    </location>
</feature>
<keyword evidence="2" id="KW-0732">Signal</keyword>
<sequence>MLLLLFSFLFLSSFASADPNREKLLAIKEFAEEGNRMNIESSHTGMLKVPESTLKPLEKKVSRDKRQAENFNTQLLYDEVDDVDNNFSNAYVDRDVRSTVQKVKLPLNKGHSAFSITANTVYILYPSLFQDPNIFGRFAINQNLDSSKELKTSVDEEETSSDKEAIQNTVKLPYFESMKLPYARRVQPQPPQYIQQPSYRNIRPFRRSAVDFSVESDYHQPPYFDEQQQPPQEEAYDSRNVETHLNGEIVVLNQDVNEKNIKESY</sequence>
<evidence type="ECO:0000313" key="3">
    <source>
        <dbReference type="EMBL" id="KAG5681552.1"/>
    </source>
</evidence>